<evidence type="ECO:0000313" key="2">
    <source>
        <dbReference type="EMBL" id="KAK1352871.1"/>
    </source>
</evidence>
<organism evidence="2 3">
    <name type="scientific">Heracleum sosnowskyi</name>
    <dbReference type="NCBI Taxonomy" id="360622"/>
    <lineage>
        <taxon>Eukaryota</taxon>
        <taxon>Viridiplantae</taxon>
        <taxon>Streptophyta</taxon>
        <taxon>Embryophyta</taxon>
        <taxon>Tracheophyta</taxon>
        <taxon>Spermatophyta</taxon>
        <taxon>Magnoliopsida</taxon>
        <taxon>eudicotyledons</taxon>
        <taxon>Gunneridae</taxon>
        <taxon>Pentapetalae</taxon>
        <taxon>asterids</taxon>
        <taxon>campanulids</taxon>
        <taxon>Apiales</taxon>
        <taxon>Apiaceae</taxon>
        <taxon>Apioideae</taxon>
        <taxon>apioid superclade</taxon>
        <taxon>Tordylieae</taxon>
        <taxon>Tordyliinae</taxon>
        <taxon>Heracleum</taxon>
    </lineage>
</organism>
<evidence type="ECO:0000259" key="1">
    <source>
        <dbReference type="SMART" id="SM00256"/>
    </source>
</evidence>
<dbReference type="NCBIfam" id="TIGR01640">
    <property type="entry name" value="F_box_assoc_1"/>
    <property type="match status" value="1"/>
</dbReference>
<dbReference type="Proteomes" id="UP001237642">
    <property type="component" value="Unassembled WGS sequence"/>
</dbReference>
<dbReference type="InterPro" id="IPR013187">
    <property type="entry name" value="F-box-assoc_dom_typ3"/>
</dbReference>
<dbReference type="Gene3D" id="1.20.1280.50">
    <property type="match status" value="1"/>
</dbReference>
<dbReference type="PANTHER" id="PTHR31672:SF13">
    <property type="entry name" value="F-BOX PROTEIN CPR30-LIKE"/>
    <property type="match status" value="1"/>
</dbReference>
<dbReference type="InterPro" id="IPR050796">
    <property type="entry name" value="SCF_F-box_component"/>
</dbReference>
<feature type="domain" description="F-box" evidence="1">
    <location>
        <begin position="10"/>
        <end position="50"/>
    </location>
</feature>
<dbReference type="Pfam" id="PF08268">
    <property type="entry name" value="FBA_3"/>
    <property type="match status" value="1"/>
</dbReference>
<evidence type="ECO:0000313" key="3">
    <source>
        <dbReference type="Proteomes" id="UP001237642"/>
    </source>
</evidence>
<comment type="caution">
    <text evidence="2">The sequence shown here is derived from an EMBL/GenBank/DDBJ whole genome shotgun (WGS) entry which is preliminary data.</text>
</comment>
<dbReference type="EMBL" id="JAUIZM010000014">
    <property type="protein sequence ID" value="KAK1352871.1"/>
    <property type="molecule type" value="Genomic_DNA"/>
</dbReference>
<keyword evidence="3" id="KW-1185">Reference proteome</keyword>
<sequence>MAPIRKNPTLSDDLISEILERVPVKSLLRFQSVCKTWLSLIKHPAFVKSQLLRATTTETDQTLIISRYKGQDENRFVLFRIDSRETEVDFNFPYSRDEFKYVPFCTLVGSANGIACIAVDFINFKVSIYLWNPATRQAKAIPTFRDVHHEALGFGYDPVDDDYKVVRIVMPPSFSEVYSDNGNVWRKVPDPIDTPLNADFDVCFNGFLCGIGKYGMMAFDLNKEVMNCGIKLPVISVDAGAHNDNENDNYDDDDDYYDDFGDGIDNGDDYDDFGDGVHVNDGSDDDVETPIIENNARIIEFNKSIGVIILRDNGLNDNKKAYMWTLDDEACLRGGGVEASWTLMFSIDLEAKIVPLSVDMAKHQYRHVYKYTESLVSLAGFGKVDWNVGDDDN</sequence>
<dbReference type="SUPFAM" id="SSF81383">
    <property type="entry name" value="F-box domain"/>
    <property type="match status" value="1"/>
</dbReference>
<dbReference type="InterPro" id="IPR036047">
    <property type="entry name" value="F-box-like_dom_sf"/>
</dbReference>
<dbReference type="CDD" id="cd22157">
    <property type="entry name" value="F-box_AtFBW1-like"/>
    <property type="match status" value="1"/>
</dbReference>
<dbReference type="InterPro" id="IPR017451">
    <property type="entry name" value="F-box-assoc_interact_dom"/>
</dbReference>
<dbReference type="SMART" id="SM00256">
    <property type="entry name" value="FBOX"/>
    <property type="match status" value="1"/>
</dbReference>
<reference evidence="2" key="1">
    <citation type="submission" date="2023-02" db="EMBL/GenBank/DDBJ databases">
        <title>Genome of toxic invasive species Heracleum sosnowskyi carries increased number of genes despite the absence of recent whole-genome duplications.</title>
        <authorList>
            <person name="Schelkunov M."/>
            <person name="Shtratnikova V."/>
            <person name="Makarenko M."/>
            <person name="Klepikova A."/>
            <person name="Omelchenko D."/>
            <person name="Novikova G."/>
            <person name="Obukhova E."/>
            <person name="Bogdanov V."/>
            <person name="Penin A."/>
            <person name="Logacheva M."/>
        </authorList>
    </citation>
    <scope>NUCLEOTIDE SEQUENCE</scope>
    <source>
        <strain evidence="2">Hsosn_3</strain>
        <tissue evidence="2">Leaf</tissue>
    </source>
</reference>
<reference evidence="2" key="2">
    <citation type="submission" date="2023-05" db="EMBL/GenBank/DDBJ databases">
        <authorList>
            <person name="Schelkunov M.I."/>
        </authorList>
    </citation>
    <scope>NUCLEOTIDE SEQUENCE</scope>
    <source>
        <strain evidence="2">Hsosn_3</strain>
        <tissue evidence="2">Leaf</tissue>
    </source>
</reference>
<protein>
    <submittedName>
        <fullName evidence="2">F-box domain-containing protein</fullName>
    </submittedName>
</protein>
<proteinExistence type="predicted"/>
<accession>A0AAD8GRS3</accession>
<dbReference type="InterPro" id="IPR001810">
    <property type="entry name" value="F-box_dom"/>
</dbReference>
<name>A0AAD8GRS3_9APIA</name>
<gene>
    <name evidence="2" type="ORF">POM88_052709</name>
</gene>
<dbReference type="Pfam" id="PF00646">
    <property type="entry name" value="F-box"/>
    <property type="match status" value="1"/>
</dbReference>
<dbReference type="AlphaFoldDB" id="A0AAD8GRS3"/>
<dbReference type="PANTHER" id="PTHR31672">
    <property type="entry name" value="BNACNNG10540D PROTEIN"/>
    <property type="match status" value="1"/>
</dbReference>